<dbReference type="GO" id="GO:0009003">
    <property type="term" value="F:signal peptidase activity"/>
    <property type="evidence" value="ECO:0007669"/>
    <property type="project" value="UniProtKB-EC"/>
</dbReference>
<comment type="similarity">
    <text evidence="2 6">Belongs to the peptidase S26 family.</text>
</comment>
<sequence length="144" mass="16637">MLREHIPFFTMKVAGRSMLPTFSPRDTVLVNRTSYLFRAPTTGDVVVLYHPYTKRILLKRIVAAPGSHLCLDGTIFTVDDVPQKKHMPEAVSQKQRYEWRIPEQCYFVAGDNLYTSTDSRHFGFVQQSHFIGKVVKNFPQNVYV</sequence>
<evidence type="ECO:0000313" key="9">
    <source>
        <dbReference type="Proteomes" id="UP000449092"/>
    </source>
</evidence>
<gene>
    <name evidence="8" type="primary">lepB</name>
    <name evidence="8" type="ORF">F4X82_00495</name>
</gene>
<dbReference type="PANTHER" id="PTHR43390">
    <property type="entry name" value="SIGNAL PEPTIDASE I"/>
    <property type="match status" value="1"/>
</dbReference>
<evidence type="ECO:0000256" key="1">
    <source>
        <dbReference type="ARBA" id="ARBA00000677"/>
    </source>
</evidence>
<dbReference type="Pfam" id="PF10502">
    <property type="entry name" value="Peptidase_S26"/>
    <property type="match status" value="1"/>
</dbReference>
<evidence type="ECO:0000256" key="2">
    <source>
        <dbReference type="ARBA" id="ARBA00009370"/>
    </source>
</evidence>
<dbReference type="EMBL" id="VXOY01000005">
    <property type="protein sequence ID" value="MYE37987.1"/>
    <property type="molecule type" value="Genomic_DNA"/>
</dbReference>
<dbReference type="InterPro" id="IPR000223">
    <property type="entry name" value="Pept_S26A_signal_pept_1"/>
</dbReference>
<dbReference type="EC" id="3.4.21.89" evidence="3 6"/>
<evidence type="ECO:0000313" key="8">
    <source>
        <dbReference type="EMBL" id="MYE37987.1"/>
    </source>
</evidence>
<organism evidence="8 9">
    <name type="scientific">Candidatus Spechtbacteria bacterium SB0662_bin_43</name>
    <dbReference type="NCBI Taxonomy" id="2604897"/>
    <lineage>
        <taxon>Bacteria</taxon>
        <taxon>Candidatus Spechtiibacteriota</taxon>
    </lineage>
</organism>
<dbReference type="PROSITE" id="PS00761">
    <property type="entry name" value="SPASE_I_3"/>
    <property type="match status" value="1"/>
</dbReference>
<evidence type="ECO:0000256" key="4">
    <source>
        <dbReference type="ARBA" id="ARBA00022801"/>
    </source>
</evidence>
<keyword evidence="4 6" id="KW-0378">Hydrolase</keyword>
<evidence type="ECO:0000256" key="3">
    <source>
        <dbReference type="ARBA" id="ARBA00013208"/>
    </source>
</evidence>
<dbReference type="PANTHER" id="PTHR43390:SF1">
    <property type="entry name" value="CHLOROPLAST PROCESSING PEPTIDASE"/>
    <property type="match status" value="1"/>
</dbReference>
<dbReference type="GO" id="GO:0006465">
    <property type="term" value="P:signal peptide processing"/>
    <property type="evidence" value="ECO:0007669"/>
    <property type="project" value="InterPro"/>
</dbReference>
<proteinExistence type="inferred from homology"/>
<dbReference type="InterPro" id="IPR019758">
    <property type="entry name" value="Pept_S26A_signal_pept_1_CS"/>
</dbReference>
<comment type="caution">
    <text evidence="8">The sequence shown here is derived from an EMBL/GenBank/DDBJ whole genome shotgun (WGS) entry which is preliminary data.</text>
</comment>
<name>A0A845D9E1_9BACT</name>
<keyword evidence="6" id="KW-0645">Protease</keyword>
<dbReference type="InterPro" id="IPR036286">
    <property type="entry name" value="LexA/Signal_pep-like_sf"/>
</dbReference>
<evidence type="ECO:0000259" key="7">
    <source>
        <dbReference type="Pfam" id="PF10502"/>
    </source>
</evidence>
<dbReference type="GO" id="GO:0004252">
    <property type="term" value="F:serine-type endopeptidase activity"/>
    <property type="evidence" value="ECO:0007669"/>
    <property type="project" value="InterPro"/>
</dbReference>
<comment type="subcellular location">
    <subcellularLocation>
        <location evidence="6">Membrane</location>
        <topology evidence="6">Single-pass type II membrane protein</topology>
    </subcellularLocation>
</comment>
<dbReference type="Proteomes" id="UP000449092">
    <property type="component" value="Unassembled WGS sequence"/>
</dbReference>
<dbReference type="CDD" id="cd06530">
    <property type="entry name" value="S26_SPase_I"/>
    <property type="match status" value="1"/>
</dbReference>
<accession>A0A845D9E1</accession>
<feature type="active site" evidence="5">
    <location>
        <position position="17"/>
    </location>
</feature>
<feature type="domain" description="Peptidase S26" evidence="7">
    <location>
        <begin position="8"/>
        <end position="135"/>
    </location>
</feature>
<evidence type="ECO:0000256" key="5">
    <source>
        <dbReference type="PIRSR" id="PIRSR600223-1"/>
    </source>
</evidence>
<dbReference type="GO" id="GO:0016020">
    <property type="term" value="C:membrane"/>
    <property type="evidence" value="ECO:0007669"/>
    <property type="project" value="UniProtKB-SubCell"/>
</dbReference>
<protein>
    <recommendedName>
        <fullName evidence="3 6">Signal peptidase I</fullName>
        <ecNumber evidence="3 6">3.4.21.89</ecNumber>
    </recommendedName>
</protein>
<dbReference type="InterPro" id="IPR019533">
    <property type="entry name" value="Peptidase_S26"/>
</dbReference>
<dbReference type="Gene3D" id="2.10.109.10">
    <property type="entry name" value="Umud Fragment, subunit A"/>
    <property type="match status" value="1"/>
</dbReference>
<evidence type="ECO:0000256" key="6">
    <source>
        <dbReference type="RuleBase" id="RU362042"/>
    </source>
</evidence>
<reference evidence="8 9" key="1">
    <citation type="submission" date="2019-09" db="EMBL/GenBank/DDBJ databases">
        <title>Characterisation of the sponge microbiome using genome-centric metagenomics.</title>
        <authorList>
            <person name="Engelberts J.P."/>
            <person name="Robbins S.J."/>
            <person name="De Goeij J.M."/>
            <person name="Aranda M."/>
            <person name="Bell S.C."/>
            <person name="Webster N.S."/>
        </authorList>
    </citation>
    <scope>NUCLEOTIDE SEQUENCE [LARGE SCALE GENOMIC DNA]</scope>
    <source>
        <strain evidence="8">SB0662_bin_43</strain>
    </source>
</reference>
<comment type="catalytic activity">
    <reaction evidence="1 6">
        <text>Cleavage of hydrophobic, N-terminal signal or leader sequences from secreted and periplasmic proteins.</text>
        <dbReference type="EC" id="3.4.21.89"/>
    </reaction>
</comment>
<dbReference type="PRINTS" id="PR00727">
    <property type="entry name" value="LEADERPTASE"/>
</dbReference>
<dbReference type="NCBIfam" id="TIGR02227">
    <property type="entry name" value="sigpep_I_bact"/>
    <property type="match status" value="1"/>
</dbReference>
<dbReference type="AlphaFoldDB" id="A0A845D9E1"/>
<dbReference type="SUPFAM" id="SSF51306">
    <property type="entry name" value="LexA/Signal peptidase"/>
    <property type="match status" value="1"/>
</dbReference>
<feature type="active site" evidence="5">
    <location>
        <position position="59"/>
    </location>
</feature>